<feature type="non-terminal residue" evidence="1">
    <location>
        <position position="1"/>
    </location>
</feature>
<dbReference type="AlphaFoldDB" id="A0A9P1FZ81"/>
<dbReference type="EMBL" id="CAMXCT010001671">
    <property type="protein sequence ID" value="CAI3992120.1"/>
    <property type="molecule type" value="Genomic_DNA"/>
</dbReference>
<reference evidence="1" key="1">
    <citation type="submission" date="2022-10" db="EMBL/GenBank/DDBJ databases">
        <authorList>
            <person name="Chen Y."/>
            <person name="Dougan E. K."/>
            <person name="Chan C."/>
            <person name="Rhodes N."/>
            <person name="Thang M."/>
        </authorList>
    </citation>
    <scope>NUCLEOTIDE SEQUENCE</scope>
</reference>
<dbReference type="EMBL" id="CAMXCT030001671">
    <property type="protein sequence ID" value="CAL4779432.1"/>
    <property type="molecule type" value="Genomic_DNA"/>
</dbReference>
<proteinExistence type="predicted"/>
<evidence type="ECO:0000313" key="2">
    <source>
        <dbReference type="EMBL" id="CAL1145495.1"/>
    </source>
</evidence>
<gene>
    <name evidence="1" type="ORF">C1SCF055_LOCUS18973</name>
</gene>
<accession>A0A9P1FZ81</accession>
<organism evidence="1">
    <name type="scientific">Cladocopium goreaui</name>
    <dbReference type="NCBI Taxonomy" id="2562237"/>
    <lineage>
        <taxon>Eukaryota</taxon>
        <taxon>Sar</taxon>
        <taxon>Alveolata</taxon>
        <taxon>Dinophyceae</taxon>
        <taxon>Suessiales</taxon>
        <taxon>Symbiodiniaceae</taxon>
        <taxon>Cladocopium</taxon>
    </lineage>
</organism>
<reference evidence="2" key="2">
    <citation type="submission" date="2024-04" db="EMBL/GenBank/DDBJ databases">
        <authorList>
            <person name="Chen Y."/>
            <person name="Shah S."/>
            <person name="Dougan E. K."/>
            <person name="Thang M."/>
            <person name="Chan C."/>
        </authorList>
    </citation>
    <scope>NUCLEOTIDE SEQUENCE [LARGE SCALE GENOMIC DNA]</scope>
</reference>
<name>A0A9P1FZ81_9DINO</name>
<dbReference type="EMBL" id="CAMXCT020001671">
    <property type="protein sequence ID" value="CAL1145495.1"/>
    <property type="molecule type" value="Genomic_DNA"/>
</dbReference>
<feature type="non-terminal residue" evidence="1">
    <location>
        <position position="50"/>
    </location>
</feature>
<keyword evidence="3" id="KW-1185">Reference proteome</keyword>
<evidence type="ECO:0000313" key="3">
    <source>
        <dbReference type="Proteomes" id="UP001152797"/>
    </source>
</evidence>
<dbReference type="Proteomes" id="UP001152797">
    <property type="component" value="Unassembled WGS sequence"/>
</dbReference>
<comment type="caution">
    <text evidence="1">The sequence shown here is derived from an EMBL/GenBank/DDBJ whole genome shotgun (WGS) entry which is preliminary data.</text>
</comment>
<evidence type="ECO:0000313" key="1">
    <source>
        <dbReference type="EMBL" id="CAI3992120.1"/>
    </source>
</evidence>
<protein>
    <submittedName>
        <fullName evidence="1">Uncharacterized protein</fullName>
    </submittedName>
</protein>
<sequence length="50" mass="5434">ASKLSLGNSVVVPWLRRTLRSSHSCTLPGAQWFRRSPGPSSTRLQIGDAV</sequence>